<evidence type="ECO:0000256" key="1">
    <source>
        <dbReference type="SAM" id="MobiDB-lite"/>
    </source>
</evidence>
<proteinExistence type="predicted"/>
<evidence type="ECO:0000313" key="2">
    <source>
        <dbReference type="EMBL" id="KAF3011118.1"/>
    </source>
</evidence>
<comment type="caution">
    <text evidence="2">The sequence shown here is derived from an EMBL/GenBank/DDBJ whole genome shotgun (WGS) entry which is preliminary data.</text>
</comment>
<keyword evidence="3" id="KW-1185">Reference proteome</keyword>
<feature type="compositionally biased region" description="Basic and acidic residues" evidence="1">
    <location>
        <begin position="195"/>
        <end position="204"/>
    </location>
</feature>
<dbReference type="Proteomes" id="UP000801428">
    <property type="component" value="Unassembled WGS sequence"/>
</dbReference>
<reference evidence="2" key="1">
    <citation type="submission" date="2019-04" db="EMBL/GenBank/DDBJ databases">
        <title>Sequencing of skin fungus with MAO and IRED activity.</title>
        <authorList>
            <person name="Marsaioli A.J."/>
            <person name="Bonatto J.M.C."/>
            <person name="Reis Junior O."/>
        </authorList>
    </citation>
    <scope>NUCLEOTIDE SEQUENCE</scope>
    <source>
        <strain evidence="2">30M1</strain>
    </source>
</reference>
<name>A0A9P4WET0_CURKU</name>
<dbReference type="AlphaFoldDB" id="A0A9P4WET0"/>
<sequence length="223" mass="25607">MPSYLRSSSRAYSFPPCIDSINIESPLDADLPDIDEEPFAHFLTPLNEEDDPYDPFSLSAGIVDGPRTSKASKFRSNVSNKWARYVKQNHAPLHTRYHVPAIPEEDEESFMGLDDDRLNCTPQTIAHTSPRITVTEPTRGRAQELVQRKERNRRQRTSRTLSGHRHSWHEPSPELFTVDESEEDEVPVRRAKTRKAVDGAERRRSSTRSKSRARTDVTERARL</sequence>
<evidence type="ECO:0000313" key="3">
    <source>
        <dbReference type="Proteomes" id="UP000801428"/>
    </source>
</evidence>
<dbReference type="OrthoDB" id="3439027at2759"/>
<accession>A0A9P4WET0</accession>
<feature type="region of interest" description="Disordered" evidence="1">
    <location>
        <begin position="133"/>
        <end position="223"/>
    </location>
</feature>
<dbReference type="EMBL" id="SWKU01000001">
    <property type="protein sequence ID" value="KAF3011118.1"/>
    <property type="molecule type" value="Genomic_DNA"/>
</dbReference>
<gene>
    <name evidence="2" type="ORF">E8E13_011394</name>
</gene>
<feature type="compositionally biased region" description="Basic and acidic residues" evidence="1">
    <location>
        <begin position="213"/>
        <end position="223"/>
    </location>
</feature>
<protein>
    <submittedName>
        <fullName evidence="2">Uncharacterized protein</fullName>
    </submittedName>
</protein>
<feature type="compositionally biased region" description="Basic and acidic residues" evidence="1">
    <location>
        <begin position="138"/>
        <end position="149"/>
    </location>
</feature>
<organism evidence="2 3">
    <name type="scientific">Curvularia kusanoi</name>
    <name type="common">Cochliobolus kusanoi</name>
    <dbReference type="NCBI Taxonomy" id="90978"/>
    <lineage>
        <taxon>Eukaryota</taxon>
        <taxon>Fungi</taxon>
        <taxon>Dikarya</taxon>
        <taxon>Ascomycota</taxon>
        <taxon>Pezizomycotina</taxon>
        <taxon>Dothideomycetes</taxon>
        <taxon>Pleosporomycetidae</taxon>
        <taxon>Pleosporales</taxon>
        <taxon>Pleosporineae</taxon>
        <taxon>Pleosporaceae</taxon>
        <taxon>Curvularia</taxon>
    </lineage>
</organism>
<feature type="compositionally biased region" description="Basic residues" evidence="1">
    <location>
        <begin position="150"/>
        <end position="167"/>
    </location>
</feature>